<dbReference type="AlphaFoldDB" id="A0A1I9G012"/>
<sequence>MLICWFNYPNLRQNKISGSQYIPRQLRIITPPLRIPEPNHGKQQFKTEERTGKGTEFALKKWNL</sequence>
<dbReference type="EMBL" id="LN856451">
    <property type="protein sequence ID" value="CDP91502.1"/>
    <property type="molecule type" value="Genomic_DNA"/>
</dbReference>
<reference evidence="1" key="2">
    <citation type="submission" date="2012-12" db="EMBL/GenBank/DDBJ databases">
        <authorList>
            <consortium name="WormBase Consortium"/>
            <person name="Ghedin E."/>
            <person name="Paulini M."/>
        </authorList>
    </citation>
    <scope>NUCLEOTIDE SEQUENCE</scope>
    <source>
        <strain evidence="1">FR3</strain>
    </source>
</reference>
<gene>
    <name evidence="1" type="primary">Bm13364</name>
    <name evidence="1" type="ORF">BM_Bm13364</name>
</gene>
<proteinExistence type="predicted"/>
<name>A0A1I9G012_BRUMA</name>
<reference evidence="1" key="1">
    <citation type="journal article" date="2007" name="Science">
        <title>Draft genome of the filarial nematode parasite Brugia malayi.</title>
        <authorList>
            <person name="Ghedin E."/>
            <person name="Wang S."/>
            <person name="Spiro D."/>
            <person name="Caler E."/>
            <person name="Zhao Q."/>
            <person name="Crabtree J."/>
            <person name="Allen J.E."/>
            <person name="Delcher A.L."/>
            <person name="Guiliano D.B."/>
            <person name="Miranda-Saavedra D."/>
            <person name="Angiuoli S.V."/>
            <person name="Creasy T."/>
            <person name="Amedeo P."/>
            <person name="Haas B."/>
            <person name="El-Sayed N.M."/>
            <person name="Wortman J.R."/>
            <person name="Feldblyum T."/>
            <person name="Tallon L."/>
            <person name="Schatz M."/>
            <person name="Shumway M."/>
            <person name="Koo H."/>
            <person name="Salzberg S.L."/>
            <person name="Schobel S."/>
            <person name="Pertea M."/>
            <person name="Pop M."/>
            <person name="White O."/>
            <person name="Barton G.J."/>
            <person name="Carlow C.K."/>
            <person name="Crawford M.J."/>
            <person name="Daub J."/>
            <person name="Dimmic M.W."/>
            <person name="Estes C.F."/>
            <person name="Foster J.M."/>
            <person name="Ganatra M."/>
            <person name="Gregory W.F."/>
            <person name="Johnson N.M."/>
            <person name="Jin J."/>
            <person name="Komuniecki R."/>
            <person name="Korf I."/>
            <person name="Kumar S."/>
            <person name="Laney S."/>
            <person name="Li B.W."/>
            <person name="Li W."/>
            <person name="Lindblom T.H."/>
            <person name="Lustigman S."/>
            <person name="Ma D."/>
            <person name="Maina C.V."/>
            <person name="Martin D.M."/>
            <person name="McCarter J.P."/>
            <person name="McReynolds L."/>
            <person name="Mitreva M."/>
            <person name="Nutman T.B."/>
            <person name="Parkinson J."/>
            <person name="Peregrin-Alvarez J.M."/>
            <person name="Poole C."/>
            <person name="Ren Q."/>
            <person name="Saunders L."/>
            <person name="Sluder A.E."/>
            <person name="Smith K."/>
            <person name="Stanke M."/>
            <person name="Unnasch T.R."/>
            <person name="Ware J."/>
            <person name="Wei A.D."/>
            <person name="Weil G."/>
            <person name="Williams D.J."/>
            <person name="Zhang Y."/>
            <person name="Williams S.A."/>
            <person name="Fraser-Liggett C."/>
            <person name="Slatko B."/>
            <person name="Blaxter M.L."/>
            <person name="Scott A.L."/>
        </authorList>
    </citation>
    <scope>NUCLEOTIDE SEQUENCE</scope>
    <source>
        <strain evidence="1">FR3</strain>
    </source>
</reference>
<protein>
    <submittedName>
        <fullName evidence="1">Bm13364</fullName>
    </submittedName>
</protein>
<accession>A0A1I9G012</accession>
<evidence type="ECO:0000313" key="1">
    <source>
        <dbReference type="EMBL" id="CDP91502.1"/>
    </source>
</evidence>
<organism evidence="1">
    <name type="scientific">Brugia malayi</name>
    <name type="common">Filarial nematode worm</name>
    <dbReference type="NCBI Taxonomy" id="6279"/>
    <lineage>
        <taxon>Eukaryota</taxon>
        <taxon>Metazoa</taxon>
        <taxon>Ecdysozoa</taxon>
        <taxon>Nematoda</taxon>
        <taxon>Chromadorea</taxon>
        <taxon>Rhabditida</taxon>
        <taxon>Spirurina</taxon>
        <taxon>Spiruromorpha</taxon>
        <taxon>Filarioidea</taxon>
        <taxon>Onchocercidae</taxon>
        <taxon>Brugia</taxon>
    </lineage>
</organism>